<evidence type="ECO:0000256" key="1">
    <source>
        <dbReference type="ARBA" id="ARBA00022574"/>
    </source>
</evidence>
<feature type="compositionally biased region" description="Basic and acidic residues" evidence="4">
    <location>
        <begin position="542"/>
        <end position="556"/>
    </location>
</feature>
<feature type="compositionally biased region" description="Basic and acidic residues" evidence="4">
    <location>
        <begin position="840"/>
        <end position="865"/>
    </location>
</feature>
<feature type="compositionally biased region" description="Low complexity" evidence="4">
    <location>
        <begin position="47"/>
        <end position="73"/>
    </location>
</feature>
<dbReference type="Pfam" id="PF00400">
    <property type="entry name" value="WD40"/>
    <property type="match status" value="4"/>
</dbReference>
<dbReference type="Gramene" id="GBG59391">
    <property type="protein sequence ID" value="GBG59391"/>
    <property type="gene ID" value="CBR_g38417"/>
</dbReference>
<feature type="compositionally biased region" description="Polar residues" evidence="4">
    <location>
        <begin position="1348"/>
        <end position="1363"/>
    </location>
</feature>
<feature type="region of interest" description="Disordered" evidence="4">
    <location>
        <begin position="503"/>
        <end position="752"/>
    </location>
</feature>
<dbReference type="Gene3D" id="2.130.10.10">
    <property type="entry name" value="YVTN repeat-like/Quinoprotein amine dehydrogenase"/>
    <property type="match status" value="1"/>
</dbReference>
<feature type="region of interest" description="Disordered" evidence="4">
    <location>
        <begin position="1"/>
        <end position="97"/>
    </location>
</feature>
<feature type="compositionally biased region" description="Basic and acidic residues" evidence="4">
    <location>
        <begin position="511"/>
        <end position="520"/>
    </location>
</feature>
<keyword evidence="6" id="KW-1185">Reference proteome</keyword>
<evidence type="ECO:0000256" key="3">
    <source>
        <dbReference type="PROSITE-ProRule" id="PRU00221"/>
    </source>
</evidence>
<dbReference type="InterPro" id="IPR001680">
    <property type="entry name" value="WD40_rpt"/>
</dbReference>
<feature type="compositionally biased region" description="Gly residues" evidence="4">
    <location>
        <begin position="737"/>
        <end position="749"/>
    </location>
</feature>
<dbReference type="PROSITE" id="PS50082">
    <property type="entry name" value="WD_REPEATS_2"/>
    <property type="match status" value="3"/>
</dbReference>
<feature type="region of interest" description="Disordered" evidence="4">
    <location>
        <begin position="840"/>
        <end position="956"/>
    </location>
</feature>
<feature type="repeat" description="WD" evidence="3">
    <location>
        <begin position="1093"/>
        <end position="1133"/>
    </location>
</feature>
<dbReference type="InterPro" id="IPR036322">
    <property type="entry name" value="WD40_repeat_dom_sf"/>
</dbReference>
<evidence type="ECO:0008006" key="7">
    <source>
        <dbReference type="Google" id="ProtNLM"/>
    </source>
</evidence>
<sequence length="1597" mass="170692">MDTDEDEFFEALEEIPSGSEEGEDERSKRRLPSQQQQQQPPPPPPQQQQQQPLPLSQQLRPQQQAQQPQQQRQEANKAFGEGGGGGGVDCIQGTGHDGLGYHQRGAVGGSWEWGSCKDGQKENRVGYGNTGFRDGKEVKVEARSMVVSGSRDGSRGRMAEENNSRGSSGGRNERQSSRNNGSKTWDRVGEDCTWSAEMKRGGDYSMGYGGARMNGVTATTTVTTRTRLSKSMAAELESEAGVVGIERVDSVSRMGGGGDVSSGVDKSRAVSQGKVRERSLTPSAAQRGGSSFSEMDLSVWKDLPGTVKERRERFWQSLKGRNGKLGSSIAAQSQRSRSVSVPKSNNYVHDLRPIRENGIGMGSVEQGGEEEAVPSRARSGLGGGGNEGGVGRTRALGRSRLRPTSASSSSLSPPVADRLTALRKDGVGGFEPAQRGAEEERSSISRIASFAAKPSRPLQSWVSSTANWVRWRGGSGVSQSLDTGDGRAGWEGWERVVYGGVGDEGMRSFSARKERPRPDWLADSPEQTAKGARSGPLWEPARTSRWDAFGERERQRGGGGGGGCPDEGAKEAGSRSSSGCAPRSLSRENVDNGRREEKRRDSTSIFTTPANRSSGRGSTGEGVGGGEVVRGTRRSSSRQRQREEEEEEGETEEEVLTSGRHKRSKSDPSLIGSPGAEQEAEVGRQSYSREGGKEGSSSGRAGAGEVRAEWRPAERLGCSSSSGSDGVFVEGGREGGKNGVGDGRGGGGEADSMLRVHDFKSGKEIEVEMIYRIRDLDTGKEFILGEDLCANPRGAGKEGNRVHEVVHEVGKGGKLGKDMTLDEFQESLGIYPLTREMAIRERREGRGGGVKEEKGGDKKEGEGGGKKKGRWFRSIRVYGGGSKEKKGGKSEGGGAETGQGGNTPRSDTSSTKDYASCTEGEKAEGRKAGKRKKGEQQPSSTETREKVHHHRKTHRDLTDLKLGQELRAHDGAIWTIKFSRDGKYMASAGQDKIVKVWLILDRKPSSNTRGSGASGEGGEGERGRTCRADDECEVGNSGRLSSSSSSGSCHSLGSNGNGSRLGGGGGSAPAPPGATAGSWGGSFYIQETPHRVFKGHTGDVLDMSWSKSQFLLTSSMDNSVRLWHISVDQCLRVFPHSDFVTCVDFNPVDDKFFISGSFDDKLRIWNIPDFSVADWTDVREIVTTACYTRDGKGAIVGSHKGICRFYSITGNHLKLEDSVEVRSSRGKNARSKKITGVQHMPGDGRKVLITSNDSRLRLYDGMKLECKYKGHRNASSLAASFSANGDFLICASECSHVFVWNTVNSYVPSNLMYTSYKKDKHQSYEYFYSPNVTVAKFWPLRMNVNGQTSSNSAAGGHSKSSAPSFNSSIRQSSSQKSTSGKSIHEDRIDSRRQGSSSDFLNPAAREADDKCAGKGLENGGGGFEEEQDDVPNGGRNRDSMSRPGHPPRPTSSSSRGSKGSATWRGSSKKSETGGTGADGGGVHTPSPGPGTPLGSEAGGSDPASPTGAGARVDDNDVPGVAHSNSRALLDLEPSPERPGPWAKPRENDTDFGKSVAWAQAAGENAFAAASAMGMVIVTGNYAGEIRTFLNFGAPVKA</sequence>
<feature type="region of interest" description="Disordered" evidence="4">
    <location>
        <begin position="1004"/>
        <end position="1073"/>
    </location>
</feature>
<feature type="compositionally biased region" description="Low complexity" evidence="4">
    <location>
        <begin position="695"/>
        <end position="705"/>
    </location>
</feature>
<feature type="compositionally biased region" description="Basic and acidic residues" evidence="4">
    <location>
        <begin position="1019"/>
        <end position="1029"/>
    </location>
</feature>
<reference evidence="5 6" key="1">
    <citation type="journal article" date="2018" name="Cell">
        <title>The Chara Genome: Secondary Complexity and Implications for Plant Terrestrialization.</title>
        <authorList>
            <person name="Nishiyama T."/>
            <person name="Sakayama H."/>
            <person name="Vries J.D."/>
            <person name="Buschmann H."/>
            <person name="Saint-Marcoux D."/>
            <person name="Ullrich K.K."/>
            <person name="Haas F.B."/>
            <person name="Vanderstraeten L."/>
            <person name="Becker D."/>
            <person name="Lang D."/>
            <person name="Vosolsobe S."/>
            <person name="Rombauts S."/>
            <person name="Wilhelmsson P.K.I."/>
            <person name="Janitza P."/>
            <person name="Kern R."/>
            <person name="Heyl A."/>
            <person name="Rumpler F."/>
            <person name="Villalobos L.I.A.C."/>
            <person name="Clay J.M."/>
            <person name="Skokan R."/>
            <person name="Toyoda A."/>
            <person name="Suzuki Y."/>
            <person name="Kagoshima H."/>
            <person name="Schijlen E."/>
            <person name="Tajeshwar N."/>
            <person name="Catarino B."/>
            <person name="Hetherington A.J."/>
            <person name="Saltykova A."/>
            <person name="Bonnot C."/>
            <person name="Breuninger H."/>
            <person name="Symeonidi A."/>
            <person name="Radhakrishnan G.V."/>
            <person name="Van Nieuwerburgh F."/>
            <person name="Deforce D."/>
            <person name="Chang C."/>
            <person name="Karol K.G."/>
            <person name="Hedrich R."/>
            <person name="Ulvskov P."/>
            <person name="Glockner G."/>
            <person name="Delwiche C.F."/>
            <person name="Petrasek J."/>
            <person name="Van de Peer Y."/>
            <person name="Friml J."/>
            <person name="Beilby M."/>
            <person name="Dolan L."/>
            <person name="Kohara Y."/>
            <person name="Sugano S."/>
            <person name="Fujiyama A."/>
            <person name="Delaux P.-M."/>
            <person name="Quint M."/>
            <person name="TheiBen G."/>
            <person name="Hagemann M."/>
            <person name="Harholt J."/>
            <person name="Dunand C."/>
            <person name="Zachgo S."/>
            <person name="Langdale J."/>
            <person name="Maumus F."/>
            <person name="Straeten D.V.D."/>
            <person name="Gould S.B."/>
            <person name="Rensing S.A."/>
        </authorList>
    </citation>
    <scope>NUCLEOTIDE SEQUENCE [LARGE SCALE GENOMIC DNA]</scope>
    <source>
        <strain evidence="5 6">S276</strain>
    </source>
</reference>
<evidence type="ECO:0000256" key="2">
    <source>
        <dbReference type="ARBA" id="ARBA00022737"/>
    </source>
</evidence>
<feature type="region of interest" description="Disordered" evidence="4">
    <location>
        <begin position="112"/>
        <end position="187"/>
    </location>
</feature>
<dbReference type="SMART" id="SM00320">
    <property type="entry name" value="WD40"/>
    <property type="match status" value="6"/>
</dbReference>
<feature type="compositionally biased region" description="Basic and acidic residues" evidence="4">
    <location>
        <begin position="585"/>
        <end position="602"/>
    </location>
</feature>
<dbReference type="InterPro" id="IPR015943">
    <property type="entry name" value="WD40/YVTN_repeat-like_dom_sf"/>
</dbReference>
<feature type="compositionally biased region" description="Gly residues" evidence="4">
    <location>
        <begin position="380"/>
        <end position="391"/>
    </location>
</feature>
<feature type="compositionally biased region" description="Low complexity" evidence="4">
    <location>
        <begin position="1035"/>
        <end position="1054"/>
    </location>
</feature>
<feature type="compositionally biased region" description="Acidic residues" evidence="4">
    <location>
        <begin position="644"/>
        <end position="655"/>
    </location>
</feature>
<dbReference type="PROSITE" id="PS50294">
    <property type="entry name" value="WD_REPEATS_REGION"/>
    <property type="match status" value="3"/>
</dbReference>
<feature type="compositionally biased region" description="Gly residues" evidence="4">
    <location>
        <begin position="1055"/>
        <end position="1067"/>
    </location>
</feature>
<feature type="region of interest" description="Disordered" evidence="4">
    <location>
        <begin position="318"/>
        <end position="444"/>
    </location>
</feature>
<feature type="compositionally biased region" description="Basic and acidic residues" evidence="4">
    <location>
        <begin position="152"/>
        <end position="163"/>
    </location>
</feature>
<dbReference type="Proteomes" id="UP000265515">
    <property type="component" value="Unassembled WGS sequence"/>
</dbReference>
<feature type="compositionally biased region" description="Gly residues" evidence="4">
    <location>
        <begin position="617"/>
        <end position="628"/>
    </location>
</feature>
<dbReference type="EMBL" id="BFEA01000004">
    <property type="protein sequence ID" value="GBG59391.1"/>
    <property type="molecule type" value="Genomic_DNA"/>
</dbReference>
<feature type="compositionally biased region" description="Low complexity" evidence="4">
    <location>
        <begin position="327"/>
        <end position="341"/>
    </location>
</feature>
<dbReference type="PANTHER" id="PTHR14221:SF0">
    <property type="entry name" value="WD REPEAT-CONTAINING PROTEIN 44"/>
    <property type="match status" value="1"/>
</dbReference>
<feature type="compositionally biased region" description="Basic and acidic residues" evidence="4">
    <location>
        <begin position="133"/>
        <end position="142"/>
    </location>
</feature>
<dbReference type="STRING" id="69332.A0A388JNN9"/>
<keyword evidence="1 3" id="KW-0853">WD repeat</keyword>
<dbReference type="OrthoDB" id="408728at2759"/>
<feature type="region of interest" description="Disordered" evidence="4">
    <location>
        <begin position="1348"/>
        <end position="1550"/>
    </location>
</feature>
<evidence type="ECO:0000313" key="6">
    <source>
        <dbReference type="Proteomes" id="UP000265515"/>
    </source>
</evidence>
<accession>A0A388JNN9</accession>
<dbReference type="PANTHER" id="PTHR14221">
    <property type="entry name" value="WD REPEAT DOMAIN 44"/>
    <property type="match status" value="1"/>
</dbReference>
<feature type="repeat" description="WD" evidence="3">
    <location>
        <begin position="1133"/>
        <end position="1167"/>
    </location>
</feature>
<dbReference type="SUPFAM" id="SSF50978">
    <property type="entry name" value="WD40 repeat-like"/>
    <property type="match status" value="1"/>
</dbReference>
<evidence type="ECO:0000256" key="4">
    <source>
        <dbReference type="SAM" id="MobiDB-lite"/>
    </source>
</evidence>
<protein>
    <recommendedName>
        <fullName evidence="7">WD repeat-containing protein 44</fullName>
    </recommendedName>
</protein>
<proteinExistence type="predicted"/>
<feature type="compositionally biased region" description="Gly residues" evidence="4">
    <location>
        <begin position="890"/>
        <end position="901"/>
    </location>
</feature>
<keyword evidence="2" id="KW-0677">Repeat</keyword>
<dbReference type="InterPro" id="IPR040324">
    <property type="entry name" value="WDR44/Dgr2"/>
</dbReference>
<feature type="compositionally biased region" description="Low complexity" evidence="4">
    <location>
        <begin position="1364"/>
        <end position="1381"/>
    </location>
</feature>
<feature type="compositionally biased region" description="Low complexity" evidence="4">
    <location>
        <begin position="402"/>
        <end position="414"/>
    </location>
</feature>
<organism evidence="5 6">
    <name type="scientific">Chara braunii</name>
    <name type="common">Braun's stonewort</name>
    <dbReference type="NCBI Taxonomy" id="69332"/>
    <lineage>
        <taxon>Eukaryota</taxon>
        <taxon>Viridiplantae</taxon>
        <taxon>Streptophyta</taxon>
        <taxon>Charophyceae</taxon>
        <taxon>Charales</taxon>
        <taxon>Characeae</taxon>
        <taxon>Chara</taxon>
    </lineage>
</organism>
<comment type="caution">
    <text evidence="5">The sequence shown here is derived from an EMBL/GenBank/DDBJ whole genome shotgun (WGS) entry which is preliminary data.</text>
</comment>
<name>A0A388JNN9_CHABU</name>
<feature type="compositionally biased region" description="Basic and acidic residues" evidence="4">
    <location>
        <begin position="1382"/>
        <end position="1392"/>
    </location>
</feature>
<feature type="compositionally biased region" description="Low complexity" evidence="4">
    <location>
        <begin position="1450"/>
        <end position="1460"/>
    </location>
</feature>
<feature type="compositionally biased region" description="Polar residues" evidence="4">
    <location>
        <begin position="280"/>
        <end position="293"/>
    </location>
</feature>
<feature type="repeat" description="WD" evidence="3">
    <location>
        <begin position="966"/>
        <end position="997"/>
    </location>
</feature>
<feature type="region of interest" description="Disordered" evidence="4">
    <location>
        <begin position="253"/>
        <end position="300"/>
    </location>
</feature>
<feature type="compositionally biased region" description="Acidic residues" evidence="4">
    <location>
        <begin position="1"/>
        <end position="13"/>
    </location>
</feature>
<feature type="compositionally biased region" description="Polar residues" evidence="4">
    <location>
        <begin position="902"/>
        <end position="913"/>
    </location>
</feature>
<feature type="compositionally biased region" description="Gly residues" evidence="4">
    <location>
        <begin position="1473"/>
        <end position="1482"/>
    </location>
</feature>
<gene>
    <name evidence="5" type="ORF">CBR_g38417</name>
</gene>
<evidence type="ECO:0000313" key="5">
    <source>
        <dbReference type="EMBL" id="GBG59391.1"/>
    </source>
</evidence>